<dbReference type="EMBL" id="GBXM01032961">
    <property type="protein sequence ID" value="JAH75616.1"/>
    <property type="molecule type" value="Transcribed_RNA"/>
</dbReference>
<protein>
    <submittedName>
        <fullName evidence="1">Uncharacterized protein</fullName>
    </submittedName>
</protein>
<accession>A0A0E9VC75</accession>
<evidence type="ECO:0000313" key="1">
    <source>
        <dbReference type="EMBL" id="JAH75616.1"/>
    </source>
</evidence>
<sequence>MYTGREIH</sequence>
<reference evidence="1" key="1">
    <citation type="submission" date="2014-11" db="EMBL/GenBank/DDBJ databases">
        <authorList>
            <person name="Amaro Gonzalez C."/>
        </authorList>
    </citation>
    <scope>NUCLEOTIDE SEQUENCE</scope>
</reference>
<reference evidence="1" key="2">
    <citation type="journal article" date="2015" name="Fish Shellfish Immunol.">
        <title>Early steps in the European eel (Anguilla anguilla)-Vibrio vulnificus interaction in the gills: Role of the RtxA13 toxin.</title>
        <authorList>
            <person name="Callol A."/>
            <person name="Pajuelo D."/>
            <person name="Ebbesson L."/>
            <person name="Teles M."/>
            <person name="MacKenzie S."/>
            <person name="Amaro C."/>
        </authorList>
    </citation>
    <scope>NUCLEOTIDE SEQUENCE</scope>
</reference>
<organism evidence="1">
    <name type="scientific">Anguilla anguilla</name>
    <name type="common">European freshwater eel</name>
    <name type="synonym">Muraena anguilla</name>
    <dbReference type="NCBI Taxonomy" id="7936"/>
    <lineage>
        <taxon>Eukaryota</taxon>
        <taxon>Metazoa</taxon>
        <taxon>Chordata</taxon>
        <taxon>Craniata</taxon>
        <taxon>Vertebrata</taxon>
        <taxon>Euteleostomi</taxon>
        <taxon>Actinopterygii</taxon>
        <taxon>Neopterygii</taxon>
        <taxon>Teleostei</taxon>
        <taxon>Anguilliformes</taxon>
        <taxon>Anguillidae</taxon>
        <taxon>Anguilla</taxon>
    </lineage>
</organism>
<name>A0A0E9VC75_ANGAN</name>
<proteinExistence type="predicted"/>